<dbReference type="Proteomes" id="UP000789342">
    <property type="component" value="Unassembled WGS sequence"/>
</dbReference>
<proteinExistence type="predicted"/>
<feature type="non-terminal residue" evidence="1">
    <location>
        <position position="42"/>
    </location>
</feature>
<feature type="non-terminal residue" evidence="1">
    <location>
        <position position="1"/>
    </location>
</feature>
<gene>
    <name evidence="1" type="ORF">AMORRO_LOCUS18355</name>
</gene>
<comment type="caution">
    <text evidence="1">The sequence shown here is derived from an EMBL/GenBank/DDBJ whole genome shotgun (WGS) entry which is preliminary data.</text>
</comment>
<keyword evidence="2" id="KW-1185">Reference proteome</keyword>
<protein>
    <submittedName>
        <fullName evidence="1">10984_t:CDS:1</fullName>
    </submittedName>
</protein>
<sequence>YLYFHTTPSAKNFYKETVSRVKNLHIADCLYANKLTMAWDLE</sequence>
<dbReference type="EMBL" id="CAJVPV010064076">
    <property type="protein sequence ID" value="CAG8793572.1"/>
    <property type="molecule type" value="Genomic_DNA"/>
</dbReference>
<evidence type="ECO:0000313" key="1">
    <source>
        <dbReference type="EMBL" id="CAG8793572.1"/>
    </source>
</evidence>
<accession>A0A9N9JRD1</accession>
<dbReference type="AlphaFoldDB" id="A0A9N9JRD1"/>
<organism evidence="1 2">
    <name type="scientific">Acaulospora morrowiae</name>
    <dbReference type="NCBI Taxonomy" id="94023"/>
    <lineage>
        <taxon>Eukaryota</taxon>
        <taxon>Fungi</taxon>
        <taxon>Fungi incertae sedis</taxon>
        <taxon>Mucoromycota</taxon>
        <taxon>Glomeromycotina</taxon>
        <taxon>Glomeromycetes</taxon>
        <taxon>Diversisporales</taxon>
        <taxon>Acaulosporaceae</taxon>
        <taxon>Acaulospora</taxon>
    </lineage>
</organism>
<reference evidence="1" key="1">
    <citation type="submission" date="2021-06" db="EMBL/GenBank/DDBJ databases">
        <authorList>
            <person name="Kallberg Y."/>
            <person name="Tangrot J."/>
            <person name="Rosling A."/>
        </authorList>
    </citation>
    <scope>NUCLEOTIDE SEQUENCE</scope>
    <source>
        <strain evidence="1">CL551</strain>
    </source>
</reference>
<name>A0A9N9JRD1_9GLOM</name>
<evidence type="ECO:0000313" key="2">
    <source>
        <dbReference type="Proteomes" id="UP000789342"/>
    </source>
</evidence>
<dbReference type="OrthoDB" id="409189at2759"/>